<evidence type="ECO:0000313" key="4">
    <source>
        <dbReference type="Proteomes" id="UP000243207"/>
    </source>
</evidence>
<feature type="domain" description="SPOR" evidence="2">
    <location>
        <begin position="423"/>
        <end position="500"/>
    </location>
</feature>
<dbReference type="OrthoDB" id="6189127at2"/>
<dbReference type="InterPro" id="IPR007730">
    <property type="entry name" value="SPOR-like_dom"/>
</dbReference>
<keyword evidence="4" id="KW-1185">Reference proteome</keyword>
<sequence length="509" mass="54740">MKAERDPGINAVTDEQAVLEYYQLSHDPFAPRTPGFKFFTPQRKPVLAQLHHLARFGGQVLVVTGPRGSGKTLLRQALVASTNKDAAQCVVTSGREAESPAVLVATLCQAVGVSEKSVAALLERAEQMHDIGMQLYVVVDDAHLLDAESLQLLADLSQIDAKFAPKVFLFGEDVLAGTLVTADMADDQPWYHRISLQALSLEETREYLAQRLEGAGQSIELFSDAQVAWIHEESEGWPGRINEAAKRALQDDREDVAPVSARRTPIIPRRSLIALVLVSLGVIAAWMMGDNEPVEPSTTVLELPEPVPEVDMTSMAAPSSLPPSEPVDPMEAASDMPEDLALFEPPQDASAGSALADAPSSASPQTGTMQPSAAAEPEAAAAVAPEPVAVVEAPALQPQPPQQADPNPSAAPAATDASSWYRQQAGNRYVLQLLGSHSRQAALEFMSAHDLSDLHFFETRHEGKPWFVVTQGAYADRQQAQAAANQLPGPLRQLKPWPRTIASIQQSLP</sequence>
<feature type="compositionally biased region" description="Low complexity" evidence="1">
    <location>
        <begin position="371"/>
        <end position="383"/>
    </location>
</feature>
<dbReference type="GO" id="GO:0042834">
    <property type="term" value="F:peptidoglycan binding"/>
    <property type="evidence" value="ECO:0007669"/>
    <property type="project" value="InterPro"/>
</dbReference>
<dbReference type="InterPro" id="IPR049945">
    <property type="entry name" value="AAA_22"/>
</dbReference>
<dbReference type="PANTHER" id="PTHR35894:SF7">
    <property type="entry name" value="GENERAL SECRETION PATHWAY PROTEIN A-RELATED"/>
    <property type="match status" value="1"/>
</dbReference>
<evidence type="ECO:0000313" key="3">
    <source>
        <dbReference type="EMBL" id="SDT26528.1"/>
    </source>
</evidence>
<dbReference type="RefSeq" id="WP_093397089.1">
    <property type="nucleotide sequence ID" value="NZ_LT629736.1"/>
</dbReference>
<dbReference type="Proteomes" id="UP000243207">
    <property type="component" value="Chromosome I"/>
</dbReference>
<reference evidence="4" key="1">
    <citation type="submission" date="2016-10" db="EMBL/GenBank/DDBJ databases">
        <authorList>
            <person name="Varghese N."/>
            <person name="Submissions S."/>
        </authorList>
    </citation>
    <scope>NUCLEOTIDE SEQUENCE [LARGE SCALE GENOMIC DNA]</scope>
    <source>
        <strain evidence="4">NRRL B-51270</strain>
    </source>
</reference>
<proteinExistence type="predicted"/>
<dbReference type="InterPro" id="IPR036680">
    <property type="entry name" value="SPOR-like_sf"/>
</dbReference>
<feature type="compositionally biased region" description="Low complexity" evidence="1">
    <location>
        <begin position="404"/>
        <end position="418"/>
    </location>
</feature>
<evidence type="ECO:0000256" key="1">
    <source>
        <dbReference type="SAM" id="MobiDB-lite"/>
    </source>
</evidence>
<dbReference type="Pfam" id="PF13401">
    <property type="entry name" value="AAA_22"/>
    <property type="match status" value="1"/>
</dbReference>
<dbReference type="SUPFAM" id="SSF52540">
    <property type="entry name" value="P-loop containing nucleoside triphosphate hydrolases"/>
    <property type="match status" value="1"/>
</dbReference>
<organism evidence="3 4">
    <name type="scientific">Halopseudomonas xinjiangensis</name>
    <dbReference type="NCBI Taxonomy" id="487184"/>
    <lineage>
        <taxon>Bacteria</taxon>
        <taxon>Pseudomonadati</taxon>
        <taxon>Pseudomonadota</taxon>
        <taxon>Gammaproteobacteria</taxon>
        <taxon>Pseudomonadales</taxon>
        <taxon>Pseudomonadaceae</taxon>
        <taxon>Halopseudomonas</taxon>
    </lineage>
</organism>
<name>A0A1H1YYM8_9GAMM</name>
<dbReference type="GO" id="GO:0016887">
    <property type="term" value="F:ATP hydrolysis activity"/>
    <property type="evidence" value="ECO:0007669"/>
    <property type="project" value="InterPro"/>
</dbReference>
<dbReference type="PANTHER" id="PTHR35894">
    <property type="entry name" value="GENERAL SECRETION PATHWAY PROTEIN A-RELATED"/>
    <property type="match status" value="1"/>
</dbReference>
<dbReference type="PROSITE" id="PS51724">
    <property type="entry name" value="SPOR"/>
    <property type="match status" value="1"/>
</dbReference>
<dbReference type="STRING" id="487184.SAMN05216421_3316"/>
<protein>
    <submittedName>
        <fullName evidence="3">DamX protein</fullName>
    </submittedName>
</protein>
<accession>A0A1H1YYM8</accession>
<gene>
    <name evidence="3" type="ORF">SAMN05216421_3316</name>
</gene>
<feature type="compositionally biased region" description="Low complexity" evidence="1">
    <location>
        <begin position="349"/>
        <end position="363"/>
    </location>
</feature>
<feature type="region of interest" description="Disordered" evidence="1">
    <location>
        <begin position="397"/>
        <end position="418"/>
    </location>
</feature>
<dbReference type="AlphaFoldDB" id="A0A1H1YYM8"/>
<dbReference type="Pfam" id="PF05036">
    <property type="entry name" value="SPOR"/>
    <property type="match status" value="1"/>
</dbReference>
<dbReference type="Gene3D" id="3.30.70.1070">
    <property type="entry name" value="Sporulation related repeat"/>
    <property type="match status" value="1"/>
</dbReference>
<dbReference type="InterPro" id="IPR052026">
    <property type="entry name" value="ExeA_AAA_ATPase_DNA-bind"/>
</dbReference>
<evidence type="ECO:0000259" key="2">
    <source>
        <dbReference type="PROSITE" id="PS51724"/>
    </source>
</evidence>
<feature type="region of interest" description="Disordered" evidence="1">
    <location>
        <begin position="312"/>
        <end position="383"/>
    </location>
</feature>
<dbReference type="EMBL" id="LT629736">
    <property type="protein sequence ID" value="SDT26528.1"/>
    <property type="molecule type" value="Genomic_DNA"/>
</dbReference>
<dbReference type="Gene3D" id="3.40.50.300">
    <property type="entry name" value="P-loop containing nucleotide triphosphate hydrolases"/>
    <property type="match status" value="1"/>
</dbReference>
<dbReference type="InterPro" id="IPR027417">
    <property type="entry name" value="P-loop_NTPase"/>
</dbReference>